<dbReference type="KEGG" id="amon:H9L24_08045"/>
<name>A0A7H0HJK3_9BURK</name>
<accession>A0A7H0HJK3</accession>
<dbReference type="SUPFAM" id="SSF53807">
    <property type="entry name" value="Helical backbone' metal receptor"/>
    <property type="match status" value="1"/>
</dbReference>
<dbReference type="PANTHER" id="PTHR30535:SF4">
    <property type="entry name" value="HEMIN-BINDING PERIPLASMIC PROTEIN HMUT"/>
    <property type="match status" value="1"/>
</dbReference>
<keyword evidence="3" id="KW-1185">Reference proteome</keyword>
<gene>
    <name evidence="2" type="ORF">H9L24_08045</name>
</gene>
<organism evidence="2 3">
    <name type="scientific">Paenacidovorax monticola</name>
    <dbReference type="NCBI Taxonomy" id="1926868"/>
    <lineage>
        <taxon>Bacteria</taxon>
        <taxon>Pseudomonadati</taxon>
        <taxon>Pseudomonadota</taxon>
        <taxon>Betaproteobacteria</taxon>
        <taxon>Burkholderiales</taxon>
        <taxon>Comamonadaceae</taxon>
        <taxon>Paenacidovorax</taxon>
    </lineage>
</organism>
<evidence type="ECO:0000313" key="2">
    <source>
        <dbReference type="EMBL" id="QNP60719.1"/>
    </source>
</evidence>
<dbReference type="AlphaFoldDB" id="A0A7H0HJK3"/>
<evidence type="ECO:0000259" key="1">
    <source>
        <dbReference type="PROSITE" id="PS50983"/>
    </source>
</evidence>
<dbReference type="Gene3D" id="3.40.50.1980">
    <property type="entry name" value="Nitrogenase molybdenum iron protein domain"/>
    <property type="match status" value="2"/>
</dbReference>
<dbReference type="Proteomes" id="UP000516057">
    <property type="component" value="Chromosome"/>
</dbReference>
<dbReference type="InterPro" id="IPR050902">
    <property type="entry name" value="ABC_Transporter_SBP"/>
</dbReference>
<protein>
    <submittedName>
        <fullName evidence="2">ABC transporter substrate-binding protein</fullName>
    </submittedName>
</protein>
<reference evidence="2 3" key="1">
    <citation type="submission" date="2020-08" db="EMBL/GenBank/DDBJ databases">
        <title>Genome sequence of Acidovorax monticola KACC 19171T.</title>
        <authorList>
            <person name="Hyun D.-W."/>
            <person name="Bae J.-W."/>
        </authorList>
    </citation>
    <scope>NUCLEOTIDE SEQUENCE [LARGE SCALE GENOMIC DNA]</scope>
    <source>
        <strain evidence="2 3">KACC 19171</strain>
    </source>
</reference>
<dbReference type="InterPro" id="IPR002491">
    <property type="entry name" value="ABC_transptr_periplasmic_BD"/>
</dbReference>
<dbReference type="PANTHER" id="PTHR30535">
    <property type="entry name" value="VITAMIN B12-BINDING PROTEIN"/>
    <property type="match status" value="1"/>
</dbReference>
<proteinExistence type="predicted"/>
<dbReference type="RefSeq" id="WP_187737699.1">
    <property type="nucleotide sequence ID" value="NZ_CP060790.1"/>
</dbReference>
<dbReference type="Pfam" id="PF01497">
    <property type="entry name" value="Peripla_BP_2"/>
    <property type="match status" value="1"/>
</dbReference>
<feature type="domain" description="Fe/B12 periplasmic-binding" evidence="1">
    <location>
        <begin position="37"/>
        <end position="292"/>
    </location>
</feature>
<sequence>MSAPAVRGRLVRRALLGGMAAALLGARSVQARAPARRIVSLGGAVTEAVYALGAEGLLVGTDTTSLYPEAAQRTPKVGYLRQLSAEGLLSLQPDAIVGTTEAGPPVVLDQVRSAGVRVELVRAEHSWDEVARKLQAVARVAGREAQAQALQARLDAEWAEVRQTVARATRRPRALFILSHGGAPMVAGGGTAADALIRFAGGVNAVRGFDGYRPLTAEAMASAAPEVIVNSTQGIEALGGEAAFWQRPELALTPAFRRKALVAMEANHLLGFGPRLPGAVRELHARMLALTA</sequence>
<evidence type="ECO:0000313" key="3">
    <source>
        <dbReference type="Proteomes" id="UP000516057"/>
    </source>
</evidence>
<dbReference type="PROSITE" id="PS50983">
    <property type="entry name" value="FE_B12_PBP"/>
    <property type="match status" value="1"/>
</dbReference>
<dbReference type="EMBL" id="CP060790">
    <property type="protein sequence ID" value="QNP60719.1"/>
    <property type="molecule type" value="Genomic_DNA"/>
</dbReference>